<keyword evidence="2" id="KW-1185">Reference proteome</keyword>
<comment type="caution">
    <text evidence="1">The sequence shown here is derived from an EMBL/GenBank/DDBJ whole genome shotgun (WGS) entry which is preliminary data.</text>
</comment>
<reference evidence="1" key="1">
    <citation type="submission" date="2021-09" db="EMBL/GenBank/DDBJ databases">
        <authorList>
            <consortium name="AG Swart"/>
            <person name="Singh M."/>
            <person name="Singh A."/>
            <person name="Seah K."/>
            <person name="Emmerich C."/>
        </authorList>
    </citation>
    <scope>NUCLEOTIDE SEQUENCE</scope>
    <source>
        <strain evidence="1">ATCC30299</strain>
    </source>
</reference>
<sequence>MKKETEESLWYDTPLANTDMKLNKIVNPSELPIKRLPNQKDDPSPNKHLKQYNSFEYSEVEQKSVFNYFNFIGKANKELKAIFHSNPQMKAKACQYKNWSTITMYLKEQLNMNQRYNIDELNNQKIMIDNAISFFKKILQDNSLCEPTKKEDVVNQGVDWKTEFNSACERILNLSVENKQNLKSLIIGTKQSYNKIRERILVPSSDLNKQKS</sequence>
<evidence type="ECO:0000313" key="2">
    <source>
        <dbReference type="Proteomes" id="UP001162131"/>
    </source>
</evidence>
<accession>A0AAU9IF96</accession>
<evidence type="ECO:0000313" key="1">
    <source>
        <dbReference type="EMBL" id="CAG9311932.1"/>
    </source>
</evidence>
<dbReference type="AlphaFoldDB" id="A0AAU9IF96"/>
<gene>
    <name evidence="1" type="ORF">BSTOLATCC_MIC5191</name>
</gene>
<dbReference type="Proteomes" id="UP001162131">
    <property type="component" value="Unassembled WGS sequence"/>
</dbReference>
<protein>
    <submittedName>
        <fullName evidence="1">Uncharacterized protein</fullName>
    </submittedName>
</protein>
<name>A0AAU9IF96_9CILI</name>
<dbReference type="EMBL" id="CAJZBQ010000005">
    <property type="protein sequence ID" value="CAG9311932.1"/>
    <property type="molecule type" value="Genomic_DNA"/>
</dbReference>
<organism evidence="1 2">
    <name type="scientific">Blepharisma stoltei</name>
    <dbReference type="NCBI Taxonomy" id="1481888"/>
    <lineage>
        <taxon>Eukaryota</taxon>
        <taxon>Sar</taxon>
        <taxon>Alveolata</taxon>
        <taxon>Ciliophora</taxon>
        <taxon>Postciliodesmatophora</taxon>
        <taxon>Heterotrichea</taxon>
        <taxon>Heterotrichida</taxon>
        <taxon>Blepharismidae</taxon>
        <taxon>Blepharisma</taxon>
    </lineage>
</organism>
<proteinExistence type="predicted"/>